<protein>
    <submittedName>
        <fullName evidence="2">Uncharacterized protein</fullName>
    </submittedName>
</protein>
<feature type="region of interest" description="Disordered" evidence="1">
    <location>
        <begin position="1"/>
        <end position="41"/>
    </location>
</feature>
<evidence type="ECO:0000313" key="3">
    <source>
        <dbReference type="Proteomes" id="UP000308197"/>
    </source>
</evidence>
<proteinExistence type="predicted"/>
<name>A0A5C3NR32_9APHY</name>
<feature type="region of interest" description="Disordered" evidence="1">
    <location>
        <begin position="121"/>
        <end position="140"/>
    </location>
</feature>
<evidence type="ECO:0000313" key="2">
    <source>
        <dbReference type="EMBL" id="TFK79047.1"/>
    </source>
</evidence>
<dbReference type="InParanoid" id="A0A5C3NR32"/>
<reference evidence="2 3" key="1">
    <citation type="journal article" date="2019" name="Nat. Ecol. Evol.">
        <title>Megaphylogeny resolves global patterns of mushroom evolution.</title>
        <authorList>
            <person name="Varga T."/>
            <person name="Krizsan K."/>
            <person name="Foldi C."/>
            <person name="Dima B."/>
            <person name="Sanchez-Garcia M."/>
            <person name="Sanchez-Ramirez S."/>
            <person name="Szollosi G.J."/>
            <person name="Szarkandi J.G."/>
            <person name="Papp V."/>
            <person name="Albert L."/>
            <person name="Andreopoulos W."/>
            <person name="Angelini C."/>
            <person name="Antonin V."/>
            <person name="Barry K.W."/>
            <person name="Bougher N.L."/>
            <person name="Buchanan P."/>
            <person name="Buyck B."/>
            <person name="Bense V."/>
            <person name="Catcheside P."/>
            <person name="Chovatia M."/>
            <person name="Cooper J."/>
            <person name="Damon W."/>
            <person name="Desjardin D."/>
            <person name="Finy P."/>
            <person name="Geml J."/>
            <person name="Haridas S."/>
            <person name="Hughes K."/>
            <person name="Justo A."/>
            <person name="Karasinski D."/>
            <person name="Kautmanova I."/>
            <person name="Kiss B."/>
            <person name="Kocsube S."/>
            <person name="Kotiranta H."/>
            <person name="LaButti K.M."/>
            <person name="Lechner B.E."/>
            <person name="Liimatainen K."/>
            <person name="Lipzen A."/>
            <person name="Lukacs Z."/>
            <person name="Mihaltcheva S."/>
            <person name="Morgado L.N."/>
            <person name="Niskanen T."/>
            <person name="Noordeloos M.E."/>
            <person name="Ohm R.A."/>
            <person name="Ortiz-Santana B."/>
            <person name="Ovrebo C."/>
            <person name="Racz N."/>
            <person name="Riley R."/>
            <person name="Savchenko A."/>
            <person name="Shiryaev A."/>
            <person name="Soop K."/>
            <person name="Spirin V."/>
            <person name="Szebenyi C."/>
            <person name="Tomsovsky M."/>
            <person name="Tulloss R.E."/>
            <person name="Uehling J."/>
            <person name="Grigoriev I.V."/>
            <person name="Vagvolgyi C."/>
            <person name="Papp T."/>
            <person name="Martin F.M."/>
            <person name="Miettinen O."/>
            <person name="Hibbett D.S."/>
            <person name="Nagy L.G."/>
        </authorList>
    </citation>
    <scope>NUCLEOTIDE SEQUENCE [LARGE SCALE GENOMIC DNA]</scope>
    <source>
        <strain evidence="2 3">HHB13444</strain>
    </source>
</reference>
<dbReference type="AlphaFoldDB" id="A0A5C3NR32"/>
<accession>A0A5C3NR32</accession>
<feature type="non-terminal residue" evidence="2">
    <location>
        <position position="140"/>
    </location>
</feature>
<sequence>MSTISGGQCSHRDTVRVRSSAGARDMSRHGGRIATTDAGTTISDARTTIPVEHRFLSSSLNAAATPGRGLWCRHAANCLRHAHLPDSPPQVVTTDAPVSSRIYRSHGRGARRERVLLDQYRPGPGRVRSSDRTAQRARLL</sequence>
<gene>
    <name evidence="2" type="ORF">K466DRAFT_668248</name>
</gene>
<organism evidence="2 3">
    <name type="scientific">Polyporus arcularius HHB13444</name>
    <dbReference type="NCBI Taxonomy" id="1314778"/>
    <lineage>
        <taxon>Eukaryota</taxon>
        <taxon>Fungi</taxon>
        <taxon>Dikarya</taxon>
        <taxon>Basidiomycota</taxon>
        <taxon>Agaricomycotina</taxon>
        <taxon>Agaricomycetes</taxon>
        <taxon>Polyporales</taxon>
        <taxon>Polyporaceae</taxon>
        <taxon>Polyporus</taxon>
    </lineage>
</organism>
<evidence type="ECO:0000256" key="1">
    <source>
        <dbReference type="SAM" id="MobiDB-lite"/>
    </source>
</evidence>
<dbReference type="EMBL" id="ML212192">
    <property type="protein sequence ID" value="TFK79047.1"/>
    <property type="molecule type" value="Genomic_DNA"/>
</dbReference>
<keyword evidence="3" id="KW-1185">Reference proteome</keyword>
<dbReference type="Proteomes" id="UP000308197">
    <property type="component" value="Unassembled WGS sequence"/>
</dbReference>